<keyword evidence="1 6" id="KW-0285">Flavoprotein</keyword>
<dbReference type="InterPro" id="IPR050097">
    <property type="entry name" value="Ferredoxin-NADP_redctase_2"/>
</dbReference>
<evidence type="ECO:0000313" key="10">
    <source>
        <dbReference type="Proteomes" id="UP000177614"/>
    </source>
</evidence>
<dbReference type="Proteomes" id="UP000177614">
    <property type="component" value="Unassembled WGS sequence"/>
</dbReference>
<keyword evidence="2 6" id="KW-0274">FAD</keyword>
<evidence type="ECO:0000256" key="2">
    <source>
        <dbReference type="ARBA" id="ARBA00022827"/>
    </source>
</evidence>
<keyword evidence="5 6" id="KW-0676">Redox-active center</keyword>
<evidence type="ECO:0000256" key="4">
    <source>
        <dbReference type="ARBA" id="ARBA00023157"/>
    </source>
</evidence>
<dbReference type="Pfam" id="PF07992">
    <property type="entry name" value="Pyr_redox_2"/>
    <property type="match status" value="1"/>
</dbReference>
<organism evidence="9 10">
    <name type="scientific">Candidatus Abawacabacteria bacterium RBG_16_42_10</name>
    <dbReference type="NCBI Taxonomy" id="1817814"/>
    <lineage>
        <taxon>Bacteria</taxon>
        <taxon>Candidatus Abawacaibacteriota</taxon>
    </lineage>
</organism>
<comment type="similarity">
    <text evidence="6">Belongs to the class-II pyridine nucleotide-disulfide oxidoreductase family.</text>
</comment>
<evidence type="ECO:0000313" key="9">
    <source>
        <dbReference type="EMBL" id="OGC82573.1"/>
    </source>
</evidence>
<dbReference type="InterPro" id="IPR023753">
    <property type="entry name" value="FAD/NAD-binding_dom"/>
</dbReference>
<comment type="catalytic activity">
    <reaction evidence="6">
        <text>[thioredoxin]-dithiol + NADP(+) = [thioredoxin]-disulfide + NADPH + H(+)</text>
        <dbReference type="Rhea" id="RHEA:20345"/>
        <dbReference type="Rhea" id="RHEA-COMP:10698"/>
        <dbReference type="Rhea" id="RHEA-COMP:10700"/>
        <dbReference type="ChEBI" id="CHEBI:15378"/>
        <dbReference type="ChEBI" id="CHEBI:29950"/>
        <dbReference type="ChEBI" id="CHEBI:50058"/>
        <dbReference type="ChEBI" id="CHEBI:57783"/>
        <dbReference type="ChEBI" id="CHEBI:58349"/>
        <dbReference type="EC" id="1.8.1.9"/>
    </reaction>
</comment>
<evidence type="ECO:0000259" key="8">
    <source>
        <dbReference type="Pfam" id="PF07992"/>
    </source>
</evidence>
<dbReference type="InterPro" id="IPR036188">
    <property type="entry name" value="FAD/NAD-bd_sf"/>
</dbReference>
<dbReference type="GO" id="GO:0005737">
    <property type="term" value="C:cytoplasm"/>
    <property type="evidence" value="ECO:0007669"/>
    <property type="project" value="InterPro"/>
</dbReference>
<keyword evidence="3 6" id="KW-0560">Oxidoreductase</keyword>
<dbReference type="PROSITE" id="PS00573">
    <property type="entry name" value="PYRIDINE_REDOX_2"/>
    <property type="match status" value="1"/>
</dbReference>
<keyword evidence="7" id="KW-0521">NADP</keyword>
<dbReference type="SUPFAM" id="SSF51905">
    <property type="entry name" value="FAD/NAD(P)-binding domain"/>
    <property type="match status" value="1"/>
</dbReference>
<evidence type="ECO:0000256" key="5">
    <source>
        <dbReference type="ARBA" id="ARBA00023284"/>
    </source>
</evidence>
<sequence length="305" mass="33147">MEKHKVIIIGSGPAGYTAALYAGRASLDVTVLAGPQPGGQLTTTSVVENFPGFPDGINGPDLMINMQKQAEKFGAKLLYENAVDIDIEKRPFVVTTDSGKHEVDAIIIASGASAKYLGLPDEQKYVGRGYHTCATCDGFFYRGKNVVVVGGGDSAMEESHYLAKLANSVTIIHRRGEFRASKIMQKRVLEDPKIKVIWNSAVTKFSGDKRLEKIEIQDVNTGEKQEMTIDGLFVAIGYNPNSGFVKGKLDMNEAGYLHAKEKTMSHIPGIFIAGDIEDYIYRQAVTAAADGCKAAMDCEKWLATQ</sequence>
<protein>
    <recommendedName>
        <fullName evidence="6">Thioredoxin reductase</fullName>
        <ecNumber evidence="6">1.8.1.9</ecNumber>
    </recommendedName>
</protein>
<dbReference type="GO" id="GO:0019430">
    <property type="term" value="P:removal of superoxide radicals"/>
    <property type="evidence" value="ECO:0007669"/>
    <property type="project" value="UniProtKB-UniRule"/>
</dbReference>
<evidence type="ECO:0000256" key="1">
    <source>
        <dbReference type="ARBA" id="ARBA00022630"/>
    </source>
</evidence>
<gene>
    <name evidence="9" type="ORF">A2V81_01335</name>
</gene>
<dbReference type="PRINTS" id="PR00469">
    <property type="entry name" value="PNDRDTASEII"/>
</dbReference>
<keyword evidence="4" id="KW-1015">Disulfide bond</keyword>
<dbReference type="GO" id="GO:0004791">
    <property type="term" value="F:thioredoxin-disulfide reductase (NADPH) activity"/>
    <property type="evidence" value="ECO:0007669"/>
    <property type="project" value="UniProtKB-UniRule"/>
</dbReference>
<dbReference type="PRINTS" id="PR00368">
    <property type="entry name" value="FADPNR"/>
</dbReference>
<reference evidence="9 10" key="1">
    <citation type="journal article" date="2016" name="Nat. Commun.">
        <title>Thousands of microbial genomes shed light on interconnected biogeochemical processes in an aquifer system.</title>
        <authorList>
            <person name="Anantharaman K."/>
            <person name="Brown C.T."/>
            <person name="Hug L.A."/>
            <person name="Sharon I."/>
            <person name="Castelle C.J."/>
            <person name="Probst A.J."/>
            <person name="Thomas B.C."/>
            <person name="Singh A."/>
            <person name="Wilkins M.J."/>
            <person name="Karaoz U."/>
            <person name="Brodie E.L."/>
            <person name="Williams K.H."/>
            <person name="Hubbard S.S."/>
            <person name="Banfield J.F."/>
        </authorList>
    </citation>
    <scope>NUCLEOTIDE SEQUENCE [LARGE SCALE GENOMIC DNA]</scope>
</reference>
<accession>A0A1F4XNB8</accession>
<comment type="subunit">
    <text evidence="6">Homodimer.</text>
</comment>
<evidence type="ECO:0000256" key="6">
    <source>
        <dbReference type="RuleBase" id="RU003880"/>
    </source>
</evidence>
<name>A0A1F4XNB8_9BACT</name>
<evidence type="ECO:0000256" key="3">
    <source>
        <dbReference type="ARBA" id="ARBA00023002"/>
    </source>
</evidence>
<dbReference type="PANTHER" id="PTHR48105">
    <property type="entry name" value="THIOREDOXIN REDUCTASE 1-RELATED-RELATED"/>
    <property type="match status" value="1"/>
</dbReference>
<dbReference type="EC" id="1.8.1.9" evidence="6"/>
<dbReference type="InterPro" id="IPR008255">
    <property type="entry name" value="Pyr_nucl-diS_OxRdtase_2_AS"/>
</dbReference>
<comment type="cofactor">
    <cofactor evidence="7">
        <name>FAD</name>
        <dbReference type="ChEBI" id="CHEBI:57692"/>
    </cofactor>
    <text evidence="7">Binds 1 FAD per subunit.</text>
</comment>
<proteinExistence type="inferred from homology"/>
<dbReference type="STRING" id="1817814.A2V81_01335"/>
<dbReference type="AlphaFoldDB" id="A0A1F4XNB8"/>
<dbReference type="InterPro" id="IPR005982">
    <property type="entry name" value="Thioredox_Rdtase"/>
</dbReference>
<feature type="domain" description="FAD/NAD(P)-binding" evidence="8">
    <location>
        <begin position="5"/>
        <end position="291"/>
    </location>
</feature>
<evidence type="ECO:0000256" key="7">
    <source>
        <dbReference type="RuleBase" id="RU003881"/>
    </source>
</evidence>
<dbReference type="NCBIfam" id="TIGR01292">
    <property type="entry name" value="TRX_reduct"/>
    <property type="match status" value="1"/>
</dbReference>
<comment type="caution">
    <text evidence="9">The sequence shown here is derived from an EMBL/GenBank/DDBJ whole genome shotgun (WGS) entry which is preliminary data.</text>
</comment>
<dbReference type="Gene3D" id="3.50.50.60">
    <property type="entry name" value="FAD/NAD(P)-binding domain"/>
    <property type="match status" value="2"/>
</dbReference>
<dbReference type="EMBL" id="MEWR01000004">
    <property type="protein sequence ID" value="OGC82573.1"/>
    <property type="molecule type" value="Genomic_DNA"/>
</dbReference>